<comment type="subcellular location">
    <subcellularLocation>
        <location evidence="1">Mitochondrion outer membrane</location>
        <topology evidence="1">Multi-pass membrane protein</topology>
    </subcellularLocation>
</comment>
<keyword evidence="4 6" id="KW-1133">Transmembrane helix</keyword>
<sequence length="193" mass="21104">MLESVTSICKRLKMSLPNSKKGKEDANREVSDVAKDAKSFLDKILGDVSKTSASKQIAIGAASGWATGFLTMKVGKVAAFAVGGGIIMLQIAANQGYIKINWDKIQKKADKIADKVEERITGEGPKFMDKMERYVDKKMDKAEQLLKNGETRTRRWYQNLTGGDSHTSFRTQELHVFLISFAAGVAIGVATGN</sequence>
<dbReference type="GO" id="GO:0005741">
    <property type="term" value="C:mitochondrial outer membrane"/>
    <property type="evidence" value="ECO:0007669"/>
    <property type="project" value="UniProtKB-SubCell"/>
</dbReference>
<evidence type="ECO:0008006" key="9">
    <source>
        <dbReference type="Google" id="ProtNLM"/>
    </source>
</evidence>
<evidence type="ECO:0000256" key="2">
    <source>
        <dbReference type="ARBA" id="ARBA00009160"/>
    </source>
</evidence>
<feature type="transmembrane region" description="Helical" evidence="6">
    <location>
        <begin position="174"/>
        <end position="192"/>
    </location>
</feature>
<evidence type="ECO:0000256" key="6">
    <source>
        <dbReference type="SAM" id="Phobius"/>
    </source>
</evidence>
<keyword evidence="5 6" id="KW-0472">Membrane</keyword>
<comment type="similarity">
    <text evidence="2">Belongs to the FUN14 family.</text>
</comment>
<accession>A0ABD2WH49</accession>
<evidence type="ECO:0000313" key="7">
    <source>
        <dbReference type="EMBL" id="KAL3392040.1"/>
    </source>
</evidence>
<dbReference type="Pfam" id="PF04930">
    <property type="entry name" value="FUN14"/>
    <property type="match status" value="1"/>
</dbReference>
<feature type="transmembrane region" description="Helical" evidence="6">
    <location>
        <begin position="77"/>
        <end position="98"/>
    </location>
</feature>
<name>A0ABD2WH49_9HYME</name>
<evidence type="ECO:0000313" key="8">
    <source>
        <dbReference type="Proteomes" id="UP001627154"/>
    </source>
</evidence>
<dbReference type="PANTHER" id="PTHR21346">
    <property type="entry name" value="FUN14 DOMAIN CONTAINING"/>
    <property type="match status" value="1"/>
</dbReference>
<keyword evidence="3 6" id="KW-0812">Transmembrane</keyword>
<protein>
    <recommendedName>
        <fullName evidence="9">FUN14 domain-containing protein 1</fullName>
    </recommendedName>
</protein>
<evidence type="ECO:0000256" key="5">
    <source>
        <dbReference type="ARBA" id="ARBA00023136"/>
    </source>
</evidence>
<proteinExistence type="inferred from homology"/>
<dbReference type="PANTHER" id="PTHR21346:SF0">
    <property type="entry name" value="RE45833P"/>
    <property type="match status" value="1"/>
</dbReference>
<dbReference type="EMBL" id="JBJJXI010000107">
    <property type="protein sequence ID" value="KAL3392040.1"/>
    <property type="molecule type" value="Genomic_DNA"/>
</dbReference>
<reference evidence="7 8" key="1">
    <citation type="journal article" date="2024" name="bioRxiv">
        <title>A reference genome for Trichogramma kaykai: A tiny desert-dwelling parasitoid wasp with competing sex-ratio distorters.</title>
        <authorList>
            <person name="Culotta J."/>
            <person name="Lindsey A.R."/>
        </authorList>
    </citation>
    <scope>NUCLEOTIDE SEQUENCE [LARGE SCALE GENOMIC DNA]</scope>
    <source>
        <strain evidence="7 8">KSX58</strain>
    </source>
</reference>
<dbReference type="InterPro" id="IPR007014">
    <property type="entry name" value="FUN14"/>
</dbReference>
<evidence type="ECO:0000256" key="4">
    <source>
        <dbReference type="ARBA" id="ARBA00022989"/>
    </source>
</evidence>
<comment type="caution">
    <text evidence="7">The sequence shown here is derived from an EMBL/GenBank/DDBJ whole genome shotgun (WGS) entry which is preliminary data.</text>
</comment>
<keyword evidence="8" id="KW-1185">Reference proteome</keyword>
<evidence type="ECO:0000256" key="3">
    <source>
        <dbReference type="ARBA" id="ARBA00022692"/>
    </source>
</evidence>
<dbReference type="AlphaFoldDB" id="A0ABD2WH49"/>
<evidence type="ECO:0000256" key="1">
    <source>
        <dbReference type="ARBA" id="ARBA00004374"/>
    </source>
</evidence>
<dbReference type="Proteomes" id="UP001627154">
    <property type="component" value="Unassembled WGS sequence"/>
</dbReference>
<organism evidence="7 8">
    <name type="scientific">Trichogramma kaykai</name>
    <dbReference type="NCBI Taxonomy" id="54128"/>
    <lineage>
        <taxon>Eukaryota</taxon>
        <taxon>Metazoa</taxon>
        <taxon>Ecdysozoa</taxon>
        <taxon>Arthropoda</taxon>
        <taxon>Hexapoda</taxon>
        <taxon>Insecta</taxon>
        <taxon>Pterygota</taxon>
        <taxon>Neoptera</taxon>
        <taxon>Endopterygota</taxon>
        <taxon>Hymenoptera</taxon>
        <taxon>Apocrita</taxon>
        <taxon>Proctotrupomorpha</taxon>
        <taxon>Chalcidoidea</taxon>
        <taxon>Trichogrammatidae</taxon>
        <taxon>Trichogramma</taxon>
    </lineage>
</organism>
<gene>
    <name evidence="7" type="ORF">TKK_013366</name>
</gene>